<name>A0A7G8BK82_9BACT</name>
<dbReference type="RefSeq" id="WP_186744001.1">
    <property type="nucleotide sequence ID" value="NZ_CP060394.1"/>
</dbReference>
<protein>
    <submittedName>
        <fullName evidence="1">Uncharacterized protein</fullName>
    </submittedName>
</protein>
<sequence length="55" mass="6181">MYHLLYDITAPVLPLLSGHFPKYVTTTEQLGRAMIKAAREGAPKRVLESLDINQL</sequence>
<reference evidence="1 2" key="1">
    <citation type="submission" date="2020-08" db="EMBL/GenBank/DDBJ databases">
        <title>Edaphobacter telluris sp. nov. and Acidobacterium dinghuensis sp. nov., two acidobacteria isolated from forest soil.</title>
        <authorList>
            <person name="Fu J."/>
            <person name="Qiu L."/>
        </authorList>
    </citation>
    <scope>NUCLEOTIDE SEQUENCE [LARGE SCALE GENOMIC DNA]</scope>
    <source>
        <strain evidence="1">4Y35</strain>
    </source>
</reference>
<gene>
    <name evidence="1" type="ORF">H7849_02900</name>
</gene>
<proteinExistence type="predicted"/>
<evidence type="ECO:0000313" key="2">
    <source>
        <dbReference type="Proteomes" id="UP000515312"/>
    </source>
</evidence>
<dbReference type="Proteomes" id="UP000515312">
    <property type="component" value="Chromosome"/>
</dbReference>
<accession>A0A7G8BK82</accession>
<dbReference type="KEGG" id="adin:H7849_02900"/>
<keyword evidence="2" id="KW-1185">Reference proteome</keyword>
<dbReference type="EMBL" id="CP060394">
    <property type="protein sequence ID" value="QNI32952.1"/>
    <property type="molecule type" value="Genomic_DNA"/>
</dbReference>
<evidence type="ECO:0000313" key="1">
    <source>
        <dbReference type="EMBL" id="QNI32952.1"/>
    </source>
</evidence>
<organism evidence="1 2">
    <name type="scientific">Alloacidobacterium dinghuense</name>
    <dbReference type="NCBI Taxonomy" id="2763107"/>
    <lineage>
        <taxon>Bacteria</taxon>
        <taxon>Pseudomonadati</taxon>
        <taxon>Acidobacteriota</taxon>
        <taxon>Terriglobia</taxon>
        <taxon>Terriglobales</taxon>
        <taxon>Acidobacteriaceae</taxon>
        <taxon>Alloacidobacterium</taxon>
    </lineage>
</organism>
<dbReference type="AlphaFoldDB" id="A0A7G8BK82"/>